<dbReference type="Proteomes" id="UP001348149">
    <property type="component" value="Unassembled WGS sequence"/>
</dbReference>
<evidence type="ECO:0000256" key="5">
    <source>
        <dbReference type="ARBA" id="ARBA00022692"/>
    </source>
</evidence>
<comment type="similarity">
    <text evidence="2 8">Belongs to the 4-toluene sulfonate uptake permease (TSUP) (TC 2.A.102) family.</text>
</comment>
<gene>
    <name evidence="9" type="ORF">VK792_07510</name>
</gene>
<feature type="transmembrane region" description="Helical" evidence="8">
    <location>
        <begin position="199"/>
        <end position="217"/>
    </location>
</feature>
<evidence type="ECO:0000256" key="4">
    <source>
        <dbReference type="ARBA" id="ARBA00022475"/>
    </source>
</evidence>
<evidence type="ECO:0000256" key="7">
    <source>
        <dbReference type="ARBA" id="ARBA00023136"/>
    </source>
</evidence>
<keyword evidence="10" id="KW-1185">Reference proteome</keyword>
<dbReference type="EMBL" id="JAYLLH010000008">
    <property type="protein sequence ID" value="MEC3861126.1"/>
    <property type="molecule type" value="Genomic_DNA"/>
</dbReference>
<evidence type="ECO:0000256" key="2">
    <source>
        <dbReference type="ARBA" id="ARBA00009142"/>
    </source>
</evidence>
<dbReference type="InterPro" id="IPR002781">
    <property type="entry name" value="TM_pro_TauE-like"/>
</dbReference>
<name>A0ABU6HGN7_9RHOB</name>
<proteinExistence type="inferred from homology"/>
<feature type="transmembrane region" description="Helical" evidence="8">
    <location>
        <begin position="50"/>
        <end position="68"/>
    </location>
</feature>
<feature type="transmembrane region" description="Helical" evidence="8">
    <location>
        <begin position="137"/>
        <end position="163"/>
    </location>
</feature>
<evidence type="ECO:0000256" key="3">
    <source>
        <dbReference type="ARBA" id="ARBA00022448"/>
    </source>
</evidence>
<feature type="transmembrane region" description="Helical" evidence="8">
    <location>
        <begin position="229"/>
        <end position="249"/>
    </location>
</feature>
<evidence type="ECO:0000256" key="1">
    <source>
        <dbReference type="ARBA" id="ARBA00004651"/>
    </source>
</evidence>
<accession>A0ABU6HGN7</accession>
<sequence length="250" mass="25873">MPDALSAQVGPDGLIWLAGVAFLASLVRGFAGFGTGLIFMPLAAQVLPPIWAIAAISVLDVLGPAPLVRGALKAAHRGDLLRMLAGLAVMLPVGLWALDHVSGAQFRIATSALALAMLVVLALGLKYRGRVRKPAVFGIGAASGFLGGVAGLPGPPVILFYIARPLPAAVIRANTLLFLLGYDLLIWVYLVAMGRFETGALYLGLGLAMPAVLGNALGARLFRLGHDRLYRWIALVVIAASALSGLGVLG</sequence>
<dbReference type="InterPro" id="IPR052017">
    <property type="entry name" value="TSUP"/>
</dbReference>
<feature type="transmembrane region" description="Helical" evidence="8">
    <location>
        <begin position="169"/>
        <end position="192"/>
    </location>
</feature>
<feature type="transmembrane region" description="Helical" evidence="8">
    <location>
        <begin position="14"/>
        <end position="44"/>
    </location>
</feature>
<comment type="caution">
    <text evidence="9">The sequence shown here is derived from an EMBL/GenBank/DDBJ whole genome shotgun (WGS) entry which is preliminary data.</text>
</comment>
<keyword evidence="7 8" id="KW-0472">Membrane</keyword>
<feature type="transmembrane region" description="Helical" evidence="8">
    <location>
        <begin position="104"/>
        <end position="125"/>
    </location>
</feature>
<dbReference type="PANTHER" id="PTHR30269:SF37">
    <property type="entry name" value="MEMBRANE TRANSPORTER PROTEIN"/>
    <property type="match status" value="1"/>
</dbReference>
<protein>
    <recommendedName>
        <fullName evidence="8">Probable membrane transporter protein</fullName>
    </recommendedName>
</protein>
<feature type="transmembrane region" description="Helical" evidence="8">
    <location>
        <begin position="80"/>
        <end position="98"/>
    </location>
</feature>
<organism evidence="9 10">
    <name type="scientific">Mesobacterium hydrothermale</name>
    <dbReference type="NCBI Taxonomy" id="3111907"/>
    <lineage>
        <taxon>Bacteria</taxon>
        <taxon>Pseudomonadati</taxon>
        <taxon>Pseudomonadota</taxon>
        <taxon>Alphaproteobacteria</taxon>
        <taxon>Rhodobacterales</taxon>
        <taxon>Roseobacteraceae</taxon>
        <taxon>Mesobacterium</taxon>
    </lineage>
</organism>
<dbReference type="Pfam" id="PF01925">
    <property type="entry name" value="TauE"/>
    <property type="match status" value="1"/>
</dbReference>
<evidence type="ECO:0000313" key="10">
    <source>
        <dbReference type="Proteomes" id="UP001348149"/>
    </source>
</evidence>
<evidence type="ECO:0000256" key="8">
    <source>
        <dbReference type="RuleBase" id="RU363041"/>
    </source>
</evidence>
<dbReference type="PANTHER" id="PTHR30269">
    <property type="entry name" value="TRANSMEMBRANE PROTEIN YFCA"/>
    <property type="match status" value="1"/>
</dbReference>
<evidence type="ECO:0000256" key="6">
    <source>
        <dbReference type="ARBA" id="ARBA00022989"/>
    </source>
</evidence>
<keyword evidence="3" id="KW-0813">Transport</keyword>
<reference evidence="9 10" key="1">
    <citation type="submission" date="2024-01" db="EMBL/GenBank/DDBJ databases">
        <title>Mesobacterium rodlantinim sp. nov., isolated from shallow sea hydrothermal systems off Kueishantao Island.</title>
        <authorList>
            <person name="Su Z."/>
            <person name="Tang K."/>
        </authorList>
    </citation>
    <scope>NUCLEOTIDE SEQUENCE [LARGE SCALE GENOMIC DNA]</scope>
    <source>
        <strain evidence="9 10">TK19101</strain>
    </source>
</reference>
<keyword evidence="5 8" id="KW-0812">Transmembrane</keyword>
<keyword evidence="4 8" id="KW-1003">Cell membrane</keyword>
<evidence type="ECO:0000313" key="9">
    <source>
        <dbReference type="EMBL" id="MEC3861126.1"/>
    </source>
</evidence>
<comment type="subcellular location">
    <subcellularLocation>
        <location evidence="1 8">Cell membrane</location>
        <topology evidence="1 8">Multi-pass membrane protein</topology>
    </subcellularLocation>
</comment>
<keyword evidence="6 8" id="KW-1133">Transmembrane helix</keyword>